<keyword evidence="2" id="KW-1185">Reference proteome</keyword>
<evidence type="ECO:0000313" key="1">
    <source>
        <dbReference type="EMBL" id="KAK5628624.1"/>
    </source>
</evidence>
<dbReference type="AlphaFoldDB" id="A0AAN7UW22"/>
<gene>
    <name evidence="1" type="ORF">RRF57_004339</name>
</gene>
<dbReference type="EMBL" id="JAWHQM010000009">
    <property type="protein sequence ID" value="KAK5628624.1"/>
    <property type="molecule type" value="Genomic_DNA"/>
</dbReference>
<reference evidence="1 2" key="1">
    <citation type="submission" date="2023-10" db="EMBL/GenBank/DDBJ databases">
        <title>Draft genome sequence of Xylaria bambusicola isolate GMP-LS, the root and basal stem rot pathogen of sugarcane in Indonesia.</title>
        <authorList>
            <person name="Selvaraj P."/>
            <person name="Muralishankar V."/>
            <person name="Muruganantham S."/>
            <person name="Sp S."/>
            <person name="Haryani S."/>
            <person name="Lau K.J.X."/>
            <person name="Naqvi N.I."/>
        </authorList>
    </citation>
    <scope>NUCLEOTIDE SEQUENCE [LARGE SCALE GENOMIC DNA]</scope>
    <source>
        <strain evidence="1">GMP-LS</strain>
    </source>
</reference>
<sequence>MSQGGVWLEDGVKVRQDDRSERIRGIRGTRANEISSPSREKNHNDSLVGVWYMQVTKKAV</sequence>
<comment type="caution">
    <text evidence="1">The sequence shown here is derived from an EMBL/GenBank/DDBJ whole genome shotgun (WGS) entry which is preliminary data.</text>
</comment>
<proteinExistence type="predicted"/>
<protein>
    <submittedName>
        <fullName evidence="1">Uncharacterized protein</fullName>
    </submittedName>
</protein>
<name>A0AAN7UW22_9PEZI</name>
<accession>A0AAN7UW22</accession>
<dbReference type="Proteomes" id="UP001305414">
    <property type="component" value="Unassembled WGS sequence"/>
</dbReference>
<organism evidence="1 2">
    <name type="scientific">Xylaria bambusicola</name>
    <dbReference type="NCBI Taxonomy" id="326684"/>
    <lineage>
        <taxon>Eukaryota</taxon>
        <taxon>Fungi</taxon>
        <taxon>Dikarya</taxon>
        <taxon>Ascomycota</taxon>
        <taxon>Pezizomycotina</taxon>
        <taxon>Sordariomycetes</taxon>
        <taxon>Xylariomycetidae</taxon>
        <taxon>Xylariales</taxon>
        <taxon>Xylariaceae</taxon>
        <taxon>Xylaria</taxon>
    </lineage>
</organism>
<evidence type="ECO:0000313" key="2">
    <source>
        <dbReference type="Proteomes" id="UP001305414"/>
    </source>
</evidence>